<dbReference type="InterPro" id="IPR024077">
    <property type="entry name" value="Neurolysin/TOP_dom2"/>
</dbReference>
<dbReference type="GO" id="GO:0004222">
    <property type="term" value="F:metalloendopeptidase activity"/>
    <property type="evidence" value="ECO:0007669"/>
    <property type="project" value="UniProtKB-EC"/>
</dbReference>
<dbReference type="OMA" id="ALMFEYM"/>
<keyword evidence="16" id="KW-1185">Reference proteome</keyword>
<evidence type="ECO:0000256" key="9">
    <source>
        <dbReference type="ARBA" id="ARBA00022946"/>
    </source>
</evidence>
<dbReference type="InParanoid" id="A0A0L0H4B3"/>
<dbReference type="GO" id="GO:0046872">
    <property type="term" value="F:metal ion binding"/>
    <property type="evidence" value="ECO:0007669"/>
    <property type="project" value="UniProtKB-UniRule"/>
</dbReference>
<evidence type="ECO:0000256" key="11">
    <source>
        <dbReference type="ARBA" id="ARBA00023128"/>
    </source>
</evidence>
<dbReference type="GeneID" id="27691416"/>
<reference evidence="15 16" key="1">
    <citation type="submission" date="2009-08" db="EMBL/GenBank/DDBJ databases">
        <title>The Genome Sequence of Spizellomyces punctatus strain DAOM BR117.</title>
        <authorList>
            <consortium name="The Broad Institute Genome Sequencing Platform"/>
            <person name="Russ C."/>
            <person name="Cuomo C."/>
            <person name="Shea T."/>
            <person name="Young S.K."/>
            <person name="Zeng Q."/>
            <person name="Koehrsen M."/>
            <person name="Haas B."/>
            <person name="Borodovsky M."/>
            <person name="Guigo R."/>
            <person name="Alvarado L."/>
            <person name="Berlin A."/>
            <person name="Bochicchio J."/>
            <person name="Borenstein D."/>
            <person name="Chapman S."/>
            <person name="Chen Z."/>
            <person name="Engels R."/>
            <person name="Freedman E."/>
            <person name="Gellesch M."/>
            <person name="Goldberg J."/>
            <person name="Griggs A."/>
            <person name="Gujja S."/>
            <person name="Heiman D."/>
            <person name="Hepburn T."/>
            <person name="Howarth C."/>
            <person name="Jen D."/>
            <person name="Larson L."/>
            <person name="Lewis B."/>
            <person name="Mehta T."/>
            <person name="Park D."/>
            <person name="Pearson M."/>
            <person name="Roberts A."/>
            <person name="Saif S."/>
            <person name="Shenoy N."/>
            <person name="Sisk P."/>
            <person name="Stolte C."/>
            <person name="Sykes S."/>
            <person name="Thomson T."/>
            <person name="Walk T."/>
            <person name="White J."/>
            <person name="Yandava C."/>
            <person name="Burger G."/>
            <person name="Gray M.W."/>
            <person name="Holland P.W.H."/>
            <person name="King N."/>
            <person name="Lang F.B.F."/>
            <person name="Roger A.J."/>
            <person name="Ruiz-Trillo I."/>
            <person name="Lander E."/>
            <person name="Nusbaum C."/>
        </authorList>
    </citation>
    <scope>NUCLEOTIDE SEQUENCE [LARGE SCALE GENOMIC DNA]</scope>
    <source>
        <strain evidence="15 16">DAOM BR117</strain>
    </source>
</reference>
<evidence type="ECO:0000256" key="10">
    <source>
        <dbReference type="ARBA" id="ARBA00023049"/>
    </source>
</evidence>
<name>A0A0L0H4B3_SPIPD</name>
<comment type="cofactor">
    <cofactor evidence="12">
        <name>Zn(2+)</name>
        <dbReference type="ChEBI" id="CHEBI:29105"/>
    </cofactor>
    <text evidence="12">Binds 1 zinc ion.</text>
</comment>
<evidence type="ECO:0000313" key="16">
    <source>
        <dbReference type="Proteomes" id="UP000053201"/>
    </source>
</evidence>
<keyword evidence="7 12" id="KW-0378">Hydrolase</keyword>
<dbReference type="PANTHER" id="PTHR11804:SF79">
    <property type="entry name" value="MITOCHONDRIAL INTERMEDIATE PEPTIDASE"/>
    <property type="match status" value="1"/>
</dbReference>
<dbReference type="eggNOG" id="KOG2090">
    <property type="taxonomic scope" value="Eukaryota"/>
</dbReference>
<proteinExistence type="inferred from homology"/>
<evidence type="ECO:0000313" key="15">
    <source>
        <dbReference type="EMBL" id="KNC96340.1"/>
    </source>
</evidence>
<feature type="domain" description="Peptidase M3A/M3B catalytic" evidence="14">
    <location>
        <begin position="308"/>
        <end position="419"/>
    </location>
</feature>
<dbReference type="EC" id="3.4.24.59" evidence="4"/>
<dbReference type="GO" id="GO:0006627">
    <property type="term" value="P:protein processing involved in protein targeting to mitochondrion"/>
    <property type="evidence" value="ECO:0007669"/>
    <property type="project" value="TreeGrafter"/>
</dbReference>
<dbReference type="Gene3D" id="1.10.1370.40">
    <property type="match status" value="1"/>
</dbReference>
<feature type="compositionally biased region" description="Low complexity" evidence="13">
    <location>
        <begin position="42"/>
        <end position="64"/>
    </location>
</feature>
<comment type="similarity">
    <text evidence="3 12">Belongs to the peptidase M3 family.</text>
</comment>
<dbReference type="FunCoup" id="A0A0L0H4B3">
    <property type="interactions" value="343"/>
</dbReference>
<keyword evidence="10 12" id="KW-0482">Metalloprotease</keyword>
<evidence type="ECO:0000256" key="3">
    <source>
        <dbReference type="ARBA" id="ARBA00006040"/>
    </source>
</evidence>
<organism evidence="15 16">
    <name type="scientific">Spizellomyces punctatus (strain DAOM BR117)</name>
    <dbReference type="NCBI Taxonomy" id="645134"/>
    <lineage>
        <taxon>Eukaryota</taxon>
        <taxon>Fungi</taxon>
        <taxon>Fungi incertae sedis</taxon>
        <taxon>Chytridiomycota</taxon>
        <taxon>Chytridiomycota incertae sedis</taxon>
        <taxon>Chytridiomycetes</taxon>
        <taxon>Spizellomycetales</taxon>
        <taxon>Spizellomycetaceae</taxon>
        <taxon>Spizellomyces</taxon>
    </lineage>
</organism>
<dbReference type="Pfam" id="PF01432">
    <property type="entry name" value="Peptidase_M3"/>
    <property type="match status" value="2"/>
</dbReference>
<dbReference type="Proteomes" id="UP000053201">
    <property type="component" value="Unassembled WGS sequence"/>
</dbReference>
<evidence type="ECO:0000256" key="2">
    <source>
        <dbReference type="ARBA" id="ARBA00004305"/>
    </source>
</evidence>
<gene>
    <name evidence="15" type="ORF">SPPG_08242</name>
</gene>
<evidence type="ECO:0000256" key="13">
    <source>
        <dbReference type="SAM" id="MobiDB-lite"/>
    </source>
</evidence>
<dbReference type="GO" id="GO:0006518">
    <property type="term" value="P:peptide metabolic process"/>
    <property type="evidence" value="ECO:0007669"/>
    <property type="project" value="TreeGrafter"/>
</dbReference>
<dbReference type="GO" id="GO:0005759">
    <property type="term" value="C:mitochondrial matrix"/>
    <property type="evidence" value="ECO:0007669"/>
    <property type="project" value="UniProtKB-SubCell"/>
</dbReference>
<dbReference type="PANTHER" id="PTHR11804">
    <property type="entry name" value="PROTEASE M3 THIMET OLIGOPEPTIDASE-RELATED"/>
    <property type="match status" value="1"/>
</dbReference>
<feature type="region of interest" description="Disordered" evidence="13">
    <location>
        <begin position="39"/>
        <end position="67"/>
    </location>
</feature>
<evidence type="ECO:0000256" key="6">
    <source>
        <dbReference type="ARBA" id="ARBA00022723"/>
    </source>
</evidence>
<dbReference type="Gene3D" id="1.10.1370.10">
    <property type="entry name" value="Neurolysin, domain 3"/>
    <property type="match status" value="1"/>
</dbReference>
<comment type="subcellular location">
    <subcellularLocation>
        <location evidence="2">Mitochondrion matrix</location>
    </subcellularLocation>
</comment>
<dbReference type="STRING" id="645134.A0A0L0H4B3"/>
<dbReference type="OrthoDB" id="17530at2759"/>
<evidence type="ECO:0000259" key="14">
    <source>
        <dbReference type="Pfam" id="PF01432"/>
    </source>
</evidence>
<sequence length="819" mass="92351">MGSPFICGLCCFARARHLPTVGRPLSRFTALRSYRRRLQYHPRSASSSPEPASAYTTTSSTHSTNKTNDSLRLIFDDPSYWHKNRLRPTQGRHRHVGLFGFAALDRPEGFIRAARAAIDEVNQIVERVCAAAREGNISEMKKTVKRLDRLSDILCSVVDTAELIRHVHPDGRFVRSANDAHGILSNFMNQLNTHQGLYETLKRVVQDATISTQFSEQELRVANLLLVDFEKSGIHMPFATRKRFVELQDRILELGQAVVMNAFPVVDSIEVEDPGKKLQGVPENIIASVTAGSRAIIPTSSAAALAVLRMARDEDVRRRMYLAMNSGSKYQVDVLEEMLVKRGELARLLGKESYAQMYLVDKMAETPENVMAFLESLSNLHKPKAQSDLDRLRKLKSVHLGPNASHEVQPWDRFFYSRFISPSAVVAAQPGSADPFHASPPVTVAGGGTDGLSAYFTVGSTFDGLSRLFKSLYGVTFEPVMLAPGEVWHEDVRKLEVVHETEGKIGTIYCDLFRRGPGEGRKYESAAHFTVRCSRRIDDEEHFGPEFRSGIMRVRDSEKDIQEDGLVKRYQLPIVVLVTAFKKPLGVDHPSLLSLWEVETLFHEMGHAMHSMLARTEFQHIAGTRVPMDFVEVPSIFMENFARSPKVLATFGRHHKTGAPLPPDLLRSAQATSSSADAFETQHQLQLALLDQMYHSPHALEPSFDSTSLLIESQKRFNVFPPVPNSAWQVQFTHLFSYGATYYSYFWSRRWVNRIWRRWFADRDEQAWKEGGELVRKELLGWGGGRDPWIGLEKLGVVKEGEREGKFKVELQDLGQGAT</sequence>
<accession>A0A0L0H4B3</accession>
<dbReference type="Gene3D" id="3.40.390.10">
    <property type="entry name" value="Collagenase (Catalytic Domain)"/>
    <property type="match status" value="1"/>
</dbReference>
<dbReference type="InterPro" id="IPR033851">
    <property type="entry name" value="M3A_MIP"/>
</dbReference>
<dbReference type="EMBL" id="KQ257469">
    <property type="protein sequence ID" value="KNC96340.1"/>
    <property type="molecule type" value="Genomic_DNA"/>
</dbReference>
<evidence type="ECO:0000256" key="12">
    <source>
        <dbReference type="RuleBase" id="RU003435"/>
    </source>
</evidence>
<evidence type="ECO:0000256" key="4">
    <source>
        <dbReference type="ARBA" id="ARBA00012441"/>
    </source>
</evidence>
<keyword evidence="9" id="KW-0809">Transit peptide</keyword>
<feature type="domain" description="Peptidase M3A/M3B catalytic" evidence="14">
    <location>
        <begin position="452"/>
        <end position="798"/>
    </location>
</feature>
<dbReference type="VEuPathDB" id="FungiDB:SPPG_08242"/>
<keyword evidence="8 12" id="KW-0862">Zinc</keyword>
<comment type="catalytic activity">
    <reaction evidence="1">
        <text>Release of an N-terminal octapeptide as second stage of processing of some proteins imported into the mitochondrion.</text>
        <dbReference type="EC" id="3.4.24.59"/>
    </reaction>
</comment>
<dbReference type="CDD" id="cd06457">
    <property type="entry name" value="M3A_MIP"/>
    <property type="match status" value="1"/>
</dbReference>
<dbReference type="InterPro" id="IPR024079">
    <property type="entry name" value="MetalloPept_cat_dom_sf"/>
</dbReference>
<dbReference type="SUPFAM" id="SSF55486">
    <property type="entry name" value="Metalloproteases ('zincins'), catalytic domain"/>
    <property type="match status" value="1"/>
</dbReference>
<evidence type="ECO:0000256" key="5">
    <source>
        <dbReference type="ARBA" id="ARBA00022670"/>
    </source>
</evidence>
<evidence type="ECO:0000256" key="1">
    <source>
        <dbReference type="ARBA" id="ARBA00000436"/>
    </source>
</evidence>
<keyword evidence="6 12" id="KW-0479">Metal-binding</keyword>
<dbReference type="RefSeq" id="XP_016604380.1">
    <property type="nucleotide sequence ID" value="XM_016756402.1"/>
</dbReference>
<keyword evidence="11" id="KW-0496">Mitochondrion</keyword>
<dbReference type="InterPro" id="IPR045090">
    <property type="entry name" value="Pept_M3A_M3B"/>
</dbReference>
<dbReference type="AlphaFoldDB" id="A0A0L0H4B3"/>
<evidence type="ECO:0000256" key="7">
    <source>
        <dbReference type="ARBA" id="ARBA00022801"/>
    </source>
</evidence>
<dbReference type="InterPro" id="IPR001567">
    <property type="entry name" value="Pept_M3A_M3B_dom"/>
</dbReference>
<evidence type="ECO:0000256" key="8">
    <source>
        <dbReference type="ARBA" id="ARBA00022833"/>
    </source>
</evidence>
<protein>
    <recommendedName>
        <fullName evidence="4">mitochondrial intermediate peptidase</fullName>
        <ecNumber evidence="4">3.4.24.59</ecNumber>
    </recommendedName>
</protein>
<keyword evidence="5 12" id="KW-0645">Protease</keyword>